<accession>A0A9P6PXX6</accession>
<feature type="region of interest" description="Disordered" evidence="1">
    <location>
        <begin position="1"/>
        <end position="105"/>
    </location>
</feature>
<dbReference type="Proteomes" id="UP000807716">
    <property type="component" value="Unassembled WGS sequence"/>
</dbReference>
<keyword evidence="3" id="KW-1185">Reference proteome</keyword>
<name>A0A9P6PXX6_9FUNG</name>
<gene>
    <name evidence="2" type="ORF">DFQ27_006335</name>
</gene>
<feature type="compositionally biased region" description="Low complexity" evidence="1">
    <location>
        <begin position="1"/>
        <end position="42"/>
    </location>
</feature>
<dbReference type="EMBL" id="JAAAJB010000469">
    <property type="protein sequence ID" value="KAG0255247.1"/>
    <property type="molecule type" value="Genomic_DNA"/>
</dbReference>
<evidence type="ECO:0000256" key="1">
    <source>
        <dbReference type="SAM" id="MobiDB-lite"/>
    </source>
</evidence>
<reference evidence="2" key="1">
    <citation type="journal article" date="2020" name="Fungal Divers.">
        <title>Resolving the Mortierellaceae phylogeny through synthesis of multi-gene phylogenetics and phylogenomics.</title>
        <authorList>
            <person name="Vandepol N."/>
            <person name="Liber J."/>
            <person name="Desiro A."/>
            <person name="Na H."/>
            <person name="Kennedy M."/>
            <person name="Barry K."/>
            <person name="Grigoriev I.V."/>
            <person name="Miller A.N."/>
            <person name="O'Donnell K."/>
            <person name="Stajich J.E."/>
            <person name="Bonito G."/>
        </authorList>
    </citation>
    <scope>NUCLEOTIDE SEQUENCE</scope>
    <source>
        <strain evidence="2">BC1065</strain>
    </source>
</reference>
<organism evidence="2 3">
    <name type="scientific">Actinomortierella ambigua</name>
    <dbReference type="NCBI Taxonomy" id="1343610"/>
    <lineage>
        <taxon>Eukaryota</taxon>
        <taxon>Fungi</taxon>
        <taxon>Fungi incertae sedis</taxon>
        <taxon>Mucoromycota</taxon>
        <taxon>Mortierellomycotina</taxon>
        <taxon>Mortierellomycetes</taxon>
        <taxon>Mortierellales</taxon>
        <taxon>Mortierellaceae</taxon>
        <taxon>Actinomortierella</taxon>
    </lineage>
</organism>
<proteinExistence type="predicted"/>
<dbReference type="AlphaFoldDB" id="A0A9P6PXX6"/>
<sequence length="172" mass="18181">MPPNPYFTTTTTDFPEPTTPPATTTTFTTTDTPETTDLPTTTSEGAPVAKETSGTEGPDNDDLRAQDPAEPDDNNGKDSDGSSPHDTTTVTLTGKPGFGKSETSVQPGKCYIIDANAWQKVAEIIMNNAQTTCTIYSDDKCHNVLVSSSDSLVVPEKDGDIAPNTFKCVSNA</sequence>
<evidence type="ECO:0000313" key="2">
    <source>
        <dbReference type="EMBL" id="KAG0255247.1"/>
    </source>
</evidence>
<evidence type="ECO:0000313" key="3">
    <source>
        <dbReference type="Proteomes" id="UP000807716"/>
    </source>
</evidence>
<protein>
    <submittedName>
        <fullName evidence="2">Uncharacterized protein</fullName>
    </submittedName>
</protein>
<comment type="caution">
    <text evidence="2">The sequence shown here is derived from an EMBL/GenBank/DDBJ whole genome shotgun (WGS) entry which is preliminary data.</text>
</comment>